<dbReference type="RefSeq" id="WP_394828050.1">
    <property type="nucleotide sequence ID" value="NZ_CP089984.1"/>
</dbReference>
<dbReference type="SUPFAM" id="SSF110849">
    <property type="entry name" value="ParB/Sulfiredoxin"/>
    <property type="match status" value="1"/>
</dbReference>
<protein>
    <recommendedName>
        <fullName evidence="3">ParB/Sulfiredoxin domain-containing protein</fullName>
    </recommendedName>
</protein>
<dbReference type="InterPro" id="IPR036086">
    <property type="entry name" value="ParB/Sulfiredoxin_sf"/>
</dbReference>
<evidence type="ECO:0000313" key="2">
    <source>
        <dbReference type="Proteomes" id="UP001370348"/>
    </source>
</evidence>
<evidence type="ECO:0000313" key="1">
    <source>
        <dbReference type="EMBL" id="WXB18421.1"/>
    </source>
</evidence>
<gene>
    <name evidence="1" type="ORF">LZC94_14400</name>
</gene>
<organism evidence="1 2">
    <name type="scientific">Pendulispora albinea</name>
    <dbReference type="NCBI Taxonomy" id="2741071"/>
    <lineage>
        <taxon>Bacteria</taxon>
        <taxon>Pseudomonadati</taxon>
        <taxon>Myxococcota</taxon>
        <taxon>Myxococcia</taxon>
        <taxon>Myxococcales</taxon>
        <taxon>Sorangiineae</taxon>
        <taxon>Pendulisporaceae</taxon>
        <taxon>Pendulispora</taxon>
    </lineage>
</organism>
<dbReference type="Proteomes" id="UP001370348">
    <property type="component" value="Chromosome"/>
</dbReference>
<accession>A0ABZ2M7C7</accession>
<dbReference type="EMBL" id="CP089984">
    <property type="protein sequence ID" value="WXB18421.1"/>
    <property type="molecule type" value="Genomic_DNA"/>
</dbReference>
<sequence>MPRGAHPKPFDLLEQVPPELRGLLLPWAWDLGRLWALSLPTELIPLAPFEPLLALPYWRDREGRPFRVRPLDVLARPEQYPDHAKRMRDANLDLPIHLTEHGGRTIVLDGMHRIAQGTRVGRKVLPGRRVDGGSLSEILVGYADGVG</sequence>
<name>A0ABZ2M7C7_9BACT</name>
<proteinExistence type="predicted"/>
<evidence type="ECO:0008006" key="3">
    <source>
        <dbReference type="Google" id="ProtNLM"/>
    </source>
</evidence>
<keyword evidence="2" id="KW-1185">Reference proteome</keyword>
<reference evidence="1 2" key="1">
    <citation type="submission" date="2021-12" db="EMBL/GenBank/DDBJ databases">
        <title>Discovery of the Pendulisporaceae a myxobacterial family with distinct sporulation behavior and unique specialized metabolism.</title>
        <authorList>
            <person name="Garcia R."/>
            <person name="Popoff A."/>
            <person name="Bader C.D."/>
            <person name="Loehr J."/>
            <person name="Walesch S."/>
            <person name="Walt C."/>
            <person name="Boldt J."/>
            <person name="Bunk B."/>
            <person name="Haeckl F.J.F.P.J."/>
            <person name="Gunesch A.P."/>
            <person name="Birkelbach J."/>
            <person name="Nuebel U."/>
            <person name="Pietschmann T."/>
            <person name="Bach T."/>
            <person name="Mueller R."/>
        </authorList>
    </citation>
    <scope>NUCLEOTIDE SEQUENCE [LARGE SCALE GENOMIC DNA]</scope>
    <source>
        <strain evidence="1 2">MSr11954</strain>
    </source>
</reference>